<keyword evidence="1" id="KW-0175">Coiled coil</keyword>
<evidence type="ECO:0000256" key="2">
    <source>
        <dbReference type="SAM" id="MobiDB-lite"/>
    </source>
</evidence>
<dbReference type="Proteomes" id="UP001229421">
    <property type="component" value="Unassembled WGS sequence"/>
</dbReference>
<feature type="coiled-coil region" evidence="1">
    <location>
        <begin position="130"/>
        <end position="193"/>
    </location>
</feature>
<evidence type="ECO:0000313" key="4">
    <source>
        <dbReference type="Proteomes" id="UP001229421"/>
    </source>
</evidence>
<accession>A0AAD8KRU2</accession>
<comment type="caution">
    <text evidence="3">The sequence shown here is derived from an EMBL/GenBank/DDBJ whole genome shotgun (WGS) entry which is preliminary data.</text>
</comment>
<evidence type="ECO:0000313" key="3">
    <source>
        <dbReference type="EMBL" id="KAK1425187.1"/>
    </source>
</evidence>
<feature type="region of interest" description="Disordered" evidence="2">
    <location>
        <begin position="1"/>
        <end position="25"/>
    </location>
</feature>
<reference evidence="3" key="1">
    <citation type="journal article" date="2023" name="bioRxiv">
        <title>Improved chromosome-level genome assembly for marigold (Tagetes erecta).</title>
        <authorList>
            <person name="Jiang F."/>
            <person name="Yuan L."/>
            <person name="Wang S."/>
            <person name="Wang H."/>
            <person name="Xu D."/>
            <person name="Wang A."/>
            <person name="Fan W."/>
        </authorList>
    </citation>
    <scope>NUCLEOTIDE SEQUENCE</scope>
    <source>
        <strain evidence="3">WSJ</strain>
        <tissue evidence="3">Leaf</tissue>
    </source>
</reference>
<sequence length="249" mass="28209">MPRGICYEGPHSEIQGDGNTGSGDVEFAPENMTGDSLQPVRMLDEDAPDVWKENVLKTHAEKRHQLDECESASSSKKQKVDTGKNVVVSIDKSLSPETVDAEQPGISSENVVFSELDELVGSVPELVTRYQRKAKNEARMRDQIAKLEMKVMKLKNLNKSNLVKNMFEHEKTVEALKKELEDLRDKGEIMQAHHVTECSDLQQKLGQVNKELEVDRGMVDKLKRVNRELELEKEIDAVLETIKWLKNSL</sequence>
<evidence type="ECO:0000256" key="1">
    <source>
        <dbReference type="SAM" id="Coils"/>
    </source>
</evidence>
<proteinExistence type="predicted"/>
<protein>
    <submittedName>
        <fullName evidence="3">Uncharacterized protein</fullName>
    </submittedName>
</protein>
<dbReference type="AlphaFoldDB" id="A0AAD8KRU2"/>
<gene>
    <name evidence="3" type="ORF">QVD17_20533</name>
</gene>
<name>A0AAD8KRU2_TARER</name>
<organism evidence="3 4">
    <name type="scientific">Tagetes erecta</name>
    <name type="common">African marigold</name>
    <dbReference type="NCBI Taxonomy" id="13708"/>
    <lineage>
        <taxon>Eukaryota</taxon>
        <taxon>Viridiplantae</taxon>
        <taxon>Streptophyta</taxon>
        <taxon>Embryophyta</taxon>
        <taxon>Tracheophyta</taxon>
        <taxon>Spermatophyta</taxon>
        <taxon>Magnoliopsida</taxon>
        <taxon>eudicotyledons</taxon>
        <taxon>Gunneridae</taxon>
        <taxon>Pentapetalae</taxon>
        <taxon>asterids</taxon>
        <taxon>campanulids</taxon>
        <taxon>Asterales</taxon>
        <taxon>Asteraceae</taxon>
        <taxon>Asteroideae</taxon>
        <taxon>Heliantheae alliance</taxon>
        <taxon>Tageteae</taxon>
        <taxon>Tagetes</taxon>
    </lineage>
</organism>
<dbReference type="EMBL" id="JAUHHV010000005">
    <property type="protein sequence ID" value="KAK1425187.1"/>
    <property type="molecule type" value="Genomic_DNA"/>
</dbReference>
<keyword evidence="4" id="KW-1185">Reference proteome</keyword>